<keyword evidence="2" id="KW-1185">Reference proteome</keyword>
<accession>A0ACC0P870</accession>
<evidence type="ECO:0000313" key="1">
    <source>
        <dbReference type="EMBL" id="KAI8560907.1"/>
    </source>
</evidence>
<reference evidence="1" key="1">
    <citation type="submission" date="2022-02" db="EMBL/GenBank/DDBJ databases">
        <title>Plant Genome Project.</title>
        <authorList>
            <person name="Zhang R.-G."/>
        </authorList>
    </citation>
    <scope>NUCLEOTIDE SEQUENCE</scope>
    <source>
        <strain evidence="1">AT1</strain>
    </source>
</reference>
<organism evidence="1 2">
    <name type="scientific">Rhododendron molle</name>
    <name type="common">Chinese azalea</name>
    <name type="synonym">Azalea mollis</name>
    <dbReference type="NCBI Taxonomy" id="49168"/>
    <lineage>
        <taxon>Eukaryota</taxon>
        <taxon>Viridiplantae</taxon>
        <taxon>Streptophyta</taxon>
        <taxon>Embryophyta</taxon>
        <taxon>Tracheophyta</taxon>
        <taxon>Spermatophyta</taxon>
        <taxon>Magnoliopsida</taxon>
        <taxon>eudicotyledons</taxon>
        <taxon>Gunneridae</taxon>
        <taxon>Pentapetalae</taxon>
        <taxon>asterids</taxon>
        <taxon>Ericales</taxon>
        <taxon>Ericaceae</taxon>
        <taxon>Ericoideae</taxon>
        <taxon>Rhodoreae</taxon>
        <taxon>Rhododendron</taxon>
    </lineage>
</organism>
<sequence>MNDDNQTPLDVARVNWRSNVVRSIENKYSHNPLDIDTLHFSALAVGWRFYRVDPDSQPRTLVALWNASMEALKFIQSDHAVIISDIPNSNNSST</sequence>
<evidence type="ECO:0000313" key="2">
    <source>
        <dbReference type="Proteomes" id="UP001062846"/>
    </source>
</evidence>
<name>A0ACC0P870_RHOML</name>
<gene>
    <name evidence="1" type="ORF">RHMOL_Rhmol04G0292400</name>
</gene>
<proteinExistence type="predicted"/>
<dbReference type="EMBL" id="CM046391">
    <property type="protein sequence ID" value="KAI8560907.1"/>
    <property type="molecule type" value="Genomic_DNA"/>
</dbReference>
<dbReference type="Proteomes" id="UP001062846">
    <property type="component" value="Chromosome 4"/>
</dbReference>
<comment type="caution">
    <text evidence="1">The sequence shown here is derived from an EMBL/GenBank/DDBJ whole genome shotgun (WGS) entry which is preliminary data.</text>
</comment>
<protein>
    <submittedName>
        <fullName evidence="1">Uncharacterized protein</fullName>
    </submittedName>
</protein>